<sequence length="72" mass="7306">MNPPVPKARPAEDHELRPEPPANDPSAASTGPVAPSHVPQDSSNSVPDAAPARELTPAILARLAAVAEANGL</sequence>
<feature type="region of interest" description="Disordered" evidence="1">
    <location>
        <begin position="1"/>
        <end position="51"/>
    </location>
</feature>
<gene>
    <name evidence="2" type="ORF">OV079_34590</name>
</gene>
<accession>A0A9X3EUM6</accession>
<dbReference type="EMBL" id="JAPNKE010000002">
    <property type="protein sequence ID" value="MCY1010607.1"/>
    <property type="molecule type" value="Genomic_DNA"/>
</dbReference>
<proteinExistence type="predicted"/>
<dbReference type="Proteomes" id="UP001150924">
    <property type="component" value="Unassembled WGS sequence"/>
</dbReference>
<organism evidence="2 3">
    <name type="scientific">Nannocystis pusilla</name>
    <dbReference type="NCBI Taxonomy" id="889268"/>
    <lineage>
        <taxon>Bacteria</taxon>
        <taxon>Pseudomonadati</taxon>
        <taxon>Myxococcota</taxon>
        <taxon>Polyangia</taxon>
        <taxon>Nannocystales</taxon>
        <taxon>Nannocystaceae</taxon>
        <taxon>Nannocystis</taxon>
    </lineage>
</organism>
<evidence type="ECO:0000313" key="2">
    <source>
        <dbReference type="EMBL" id="MCY1010607.1"/>
    </source>
</evidence>
<comment type="caution">
    <text evidence="2">The sequence shown here is derived from an EMBL/GenBank/DDBJ whole genome shotgun (WGS) entry which is preliminary data.</text>
</comment>
<dbReference type="RefSeq" id="WP_267773629.1">
    <property type="nucleotide sequence ID" value="NZ_JAPNKE010000002.1"/>
</dbReference>
<evidence type="ECO:0000313" key="3">
    <source>
        <dbReference type="Proteomes" id="UP001150924"/>
    </source>
</evidence>
<dbReference type="AlphaFoldDB" id="A0A9X3EUM6"/>
<evidence type="ECO:0000256" key="1">
    <source>
        <dbReference type="SAM" id="MobiDB-lite"/>
    </source>
</evidence>
<protein>
    <submittedName>
        <fullName evidence="2">Uncharacterized protein</fullName>
    </submittedName>
</protein>
<feature type="compositionally biased region" description="Basic and acidic residues" evidence="1">
    <location>
        <begin position="9"/>
        <end position="18"/>
    </location>
</feature>
<keyword evidence="3" id="KW-1185">Reference proteome</keyword>
<reference evidence="2" key="1">
    <citation type="submission" date="2022-11" db="EMBL/GenBank/DDBJ databases">
        <title>Minimal conservation of predation-associated metabolite biosynthetic gene clusters underscores biosynthetic potential of Myxococcota including descriptions for ten novel species: Archangium lansinium sp. nov., Myxococcus landrumus sp. nov., Nannocystis bai.</title>
        <authorList>
            <person name="Ahearne A."/>
            <person name="Stevens C."/>
            <person name="Phillips K."/>
        </authorList>
    </citation>
    <scope>NUCLEOTIDE SEQUENCE</scope>
    <source>
        <strain evidence="2">Na p29</strain>
    </source>
</reference>
<name>A0A9X3EUM6_9BACT</name>